<protein>
    <recommendedName>
        <fullName evidence="8">Caspase</fullName>
    </recommendedName>
</protein>
<comment type="similarity">
    <text evidence="1 3">Belongs to the peptidase C14A family.</text>
</comment>
<dbReference type="SUPFAM" id="SSF52129">
    <property type="entry name" value="Caspase-like"/>
    <property type="match status" value="1"/>
</dbReference>
<dbReference type="PANTHER" id="PTHR48169:SF1">
    <property type="entry name" value="ASTROCYTIC PHOSPHOPROTEIN PEA-15"/>
    <property type="match status" value="1"/>
</dbReference>
<dbReference type="GO" id="GO:0005737">
    <property type="term" value="C:cytoplasm"/>
    <property type="evidence" value="ECO:0007669"/>
    <property type="project" value="UniProtKB-ARBA"/>
</dbReference>
<dbReference type="OrthoDB" id="6044770at2759"/>
<dbReference type="Gene3D" id="3.40.50.1460">
    <property type="match status" value="1"/>
</dbReference>
<dbReference type="InterPro" id="IPR002138">
    <property type="entry name" value="Pept_C14_p10"/>
</dbReference>
<dbReference type="PROSITE" id="PS50207">
    <property type="entry name" value="CASPASE_P10"/>
    <property type="match status" value="1"/>
</dbReference>
<keyword evidence="7" id="KW-1185">Reference proteome</keyword>
<dbReference type="GO" id="GO:0006915">
    <property type="term" value="P:apoptotic process"/>
    <property type="evidence" value="ECO:0007669"/>
    <property type="project" value="UniProtKB-KW"/>
</dbReference>
<dbReference type="AlphaFoldDB" id="A0A9J6FKS1"/>
<evidence type="ECO:0000259" key="4">
    <source>
        <dbReference type="PROSITE" id="PS50207"/>
    </source>
</evidence>
<dbReference type="EMBL" id="JABSTR010000002">
    <property type="protein sequence ID" value="KAH9363407.1"/>
    <property type="molecule type" value="Genomic_DNA"/>
</dbReference>
<accession>A0A9J6FKS1</accession>
<dbReference type="PANTHER" id="PTHR48169">
    <property type="entry name" value="DED DOMAIN-CONTAINING PROTEIN"/>
    <property type="match status" value="1"/>
</dbReference>
<dbReference type="GO" id="GO:0004197">
    <property type="term" value="F:cysteine-type endopeptidase activity"/>
    <property type="evidence" value="ECO:0007669"/>
    <property type="project" value="InterPro"/>
</dbReference>
<evidence type="ECO:0000259" key="5">
    <source>
        <dbReference type="PROSITE" id="PS50208"/>
    </source>
</evidence>
<evidence type="ECO:0000256" key="3">
    <source>
        <dbReference type="RuleBase" id="RU003971"/>
    </source>
</evidence>
<dbReference type="InterPro" id="IPR011600">
    <property type="entry name" value="Pept_C14_caspase"/>
</dbReference>
<gene>
    <name evidence="6" type="ORF">HPB48_019461</name>
</gene>
<dbReference type="PRINTS" id="PR00376">
    <property type="entry name" value="IL1BCENZYME"/>
</dbReference>
<feature type="domain" description="Caspase family p10" evidence="4">
    <location>
        <begin position="368"/>
        <end position="457"/>
    </location>
</feature>
<dbReference type="PROSITE" id="PS50208">
    <property type="entry name" value="CASPASE_P20"/>
    <property type="match status" value="1"/>
</dbReference>
<dbReference type="GO" id="GO:0043067">
    <property type="term" value="P:regulation of programmed cell death"/>
    <property type="evidence" value="ECO:0007669"/>
    <property type="project" value="UniProtKB-ARBA"/>
</dbReference>
<name>A0A9J6FKS1_HAELO</name>
<proteinExistence type="inferred from homology"/>
<dbReference type="SMART" id="SM00115">
    <property type="entry name" value="CASc"/>
    <property type="match status" value="1"/>
</dbReference>
<evidence type="ECO:0000313" key="7">
    <source>
        <dbReference type="Proteomes" id="UP000821853"/>
    </source>
</evidence>
<feature type="domain" description="Caspase family p20" evidence="5">
    <location>
        <begin position="225"/>
        <end position="353"/>
    </location>
</feature>
<dbReference type="OMA" id="FMSTVPY"/>
<sequence length="458" mass="51636">MSAYKADAQLIPTHDVTARSPRISRCGGQGEYIAAVNELVATDRVRFAFLAYATAASAQPGAPLSSPEVRRLVDYVTGANTDFGTVKNYCCDVWGASADDTVLEILYVMRKFNAMRRIFKVCKHRAARLFESPKRISKVWCDLANFCDACKDNEAVEILRHFLPESSSAAELPAEAMVVLLYEGGIITSDSYVELREYVKTKYNDEELIEHLCDAARRYPMTNSPHGFAIIFNHNKYRDPKNETQLADRDGTKKDVELLKEMWTELDFTVRVYEDQTAEGIERLLNDVATIWNHEKSDALVVVILSHGYRGGFYAQDCKKVDLETIESYLCDKCEALKKKPKILCVQACQNGDSPDEPRRGSTEATNRADVLKFMSTVPNSVSYRDPHCGSVFVRAFVNAVRRHRRNYDLAQIGTFINSDVAETPIPVVSGDSRQLLWASQTSELRSTLTRSLYLTRE</sequence>
<dbReference type="VEuPathDB" id="VectorBase:HLOH_047381"/>
<dbReference type="InterPro" id="IPR015917">
    <property type="entry name" value="Pept_C14A"/>
</dbReference>
<dbReference type="Pfam" id="PF00656">
    <property type="entry name" value="Peptidase_C14"/>
    <property type="match status" value="1"/>
</dbReference>
<organism evidence="6 7">
    <name type="scientific">Haemaphysalis longicornis</name>
    <name type="common">Bush tick</name>
    <dbReference type="NCBI Taxonomy" id="44386"/>
    <lineage>
        <taxon>Eukaryota</taxon>
        <taxon>Metazoa</taxon>
        <taxon>Ecdysozoa</taxon>
        <taxon>Arthropoda</taxon>
        <taxon>Chelicerata</taxon>
        <taxon>Arachnida</taxon>
        <taxon>Acari</taxon>
        <taxon>Parasitiformes</taxon>
        <taxon>Ixodida</taxon>
        <taxon>Ixodoidea</taxon>
        <taxon>Ixodidae</taxon>
        <taxon>Haemaphysalinae</taxon>
        <taxon>Haemaphysalis</taxon>
    </lineage>
</organism>
<dbReference type="Proteomes" id="UP000821853">
    <property type="component" value="Chromosome 10"/>
</dbReference>
<evidence type="ECO:0000256" key="1">
    <source>
        <dbReference type="ARBA" id="ARBA00010134"/>
    </source>
</evidence>
<comment type="caution">
    <text evidence="6">The sequence shown here is derived from an EMBL/GenBank/DDBJ whole genome shotgun (WGS) entry which is preliminary data.</text>
</comment>
<keyword evidence="2" id="KW-0053">Apoptosis</keyword>
<dbReference type="InterPro" id="IPR029030">
    <property type="entry name" value="Caspase-like_dom_sf"/>
</dbReference>
<evidence type="ECO:0008006" key="8">
    <source>
        <dbReference type="Google" id="ProtNLM"/>
    </source>
</evidence>
<dbReference type="GO" id="GO:0006508">
    <property type="term" value="P:proteolysis"/>
    <property type="evidence" value="ECO:0007669"/>
    <property type="project" value="InterPro"/>
</dbReference>
<evidence type="ECO:0000313" key="6">
    <source>
        <dbReference type="EMBL" id="KAH9363407.1"/>
    </source>
</evidence>
<evidence type="ECO:0000256" key="2">
    <source>
        <dbReference type="ARBA" id="ARBA00022703"/>
    </source>
</evidence>
<dbReference type="InterPro" id="IPR001309">
    <property type="entry name" value="Pept_C14_p20"/>
</dbReference>
<dbReference type="GO" id="GO:0051604">
    <property type="term" value="P:protein maturation"/>
    <property type="evidence" value="ECO:0007669"/>
    <property type="project" value="UniProtKB-ARBA"/>
</dbReference>
<reference evidence="6 7" key="1">
    <citation type="journal article" date="2020" name="Cell">
        <title>Large-Scale Comparative Analyses of Tick Genomes Elucidate Their Genetic Diversity and Vector Capacities.</title>
        <authorList>
            <consortium name="Tick Genome and Microbiome Consortium (TIGMIC)"/>
            <person name="Jia N."/>
            <person name="Wang J."/>
            <person name="Shi W."/>
            <person name="Du L."/>
            <person name="Sun Y."/>
            <person name="Zhan W."/>
            <person name="Jiang J.F."/>
            <person name="Wang Q."/>
            <person name="Zhang B."/>
            <person name="Ji P."/>
            <person name="Bell-Sakyi L."/>
            <person name="Cui X.M."/>
            <person name="Yuan T.T."/>
            <person name="Jiang B.G."/>
            <person name="Yang W.F."/>
            <person name="Lam T.T."/>
            <person name="Chang Q.C."/>
            <person name="Ding S.J."/>
            <person name="Wang X.J."/>
            <person name="Zhu J.G."/>
            <person name="Ruan X.D."/>
            <person name="Zhao L."/>
            <person name="Wei J.T."/>
            <person name="Ye R.Z."/>
            <person name="Que T.C."/>
            <person name="Du C.H."/>
            <person name="Zhou Y.H."/>
            <person name="Cheng J.X."/>
            <person name="Dai P.F."/>
            <person name="Guo W.B."/>
            <person name="Han X.H."/>
            <person name="Huang E.J."/>
            <person name="Li L.F."/>
            <person name="Wei W."/>
            <person name="Gao Y.C."/>
            <person name="Liu J.Z."/>
            <person name="Shao H.Z."/>
            <person name="Wang X."/>
            <person name="Wang C.C."/>
            <person name="Yang T.C."/>
            <person name="Huo Q.B."/>
            <person name="Li W."/>
            <person name="Chen H.Y."/>
            <person name="Chen S.E."/>
            <person name="Zhou L.G."/>
            <person name="Ni X.B."/>
            <person name="Tian J.H."/>
            <person name="Sheng Y."/>
            <person name="Liu T."/>
            <person name="Pan Y.S."/>
            <person name="Xia L.Y."/>
            <person name="Li J."/>
            <person name="Zhao F."/>
            <person name="Cao W.C."/>
        </authorList>
    </citation>
    <scope>NUCLEOTIDE SEQUENCE [LARGE SCALE GENOMIC DNA]</scope>
    <source>
        <strain evidence="6">HaeL-2018</strain>
    </source>
</reference>